<dbReference type="AlphaFoldDB" id="A0A934IFW5"/>
<reference evidence="4" key="1">
    <citation type="submission" date="2020-12" db="EMBL/GenBank/DDBJ databases">
        <title>Bacterial taxonomy.</title>
        <authorList>
            <person name="Pan X."/>
        </authorList>
    </citation>
    <scope>NUCLEOTIDE SEQUENCE</scope>
    <source>
        <strain evidence="4">B2012</strain>
    </source>
</reference>
<dbReference type="InterPro" id="IPR050789">
    <property type="entry name" value="Diverse_Enzym_Activities"/>
</dbReference>
<dbReference type="Proteomes" id="UP000609531">
    <property type="component" value="Unassembled WGS sequence"/>
</dbReference>
<comment type="caution">
    <text evidence="4">The sequence shown here is derived from an EMBL/GenBank/DDBJ whole genome shotgun (WGS) entry which is preliminary data.</text>
</comment>
<keyword evidence="4" id="KW-0378">Hydrolase</keyword>
<evidence type="ECO:0000256" key="2">
    <source>
        <dbReference type="SAM" id="SignalP"/>
    </source>
</evidence>
<evidence type="ECO:0000313" key="4">
    <source>
        <dbReference type="EMBL" id="MBJ3775909.1"/>
    </source>
</evidence>
<organism evidence="4 5">
    <name type="scientific">Acuticoccus mangrovi</name>
    <dbReference type="NCBI Taxonomy" id="2796142"/>
    <lineage>
        <taxon>Bacteria</taxon>
        <taxon>Pseudomonadati</taxon>
        <taxon>Pseudomonadota</taxon>
        <taxon>Alphaproteobacteria</taxon>
        <taxon>Hyphomicrobiales</taxon>
        <taxon>Amorphaceae</taxon>
        <taxon>Acuticoccus</taxon>
    </lineage>
</organism>
<dbReference type="GO" id="GO:0016787">
    <property type="term" value="F:hydrolase activity"/>
    <property type="evidence" value="ECO:0007669"/>
    <property type="project" value="UniProtKB-KW"/>
</dbReference>
<dbReference type="InterPro" id="IPR012338">
    <property type="entry name" value="Beta-lactam/transpept-like"/>
</dbReference>
<feature type="region of interest" description="Disordered" evidence="1">
    <location>
        <begin position="352"/>
        <end position="374"/>
    </location>
</feature>
<dbReference type="InterPro" id="IPR001466">
    <property type="entry name" value="Beta-lactam-related"/>
</dbReference>
<dbReference type="Gene3D" id="3.40.710.10">
    <property type="entry name" value="DD-peptidase/beta-lactamase superfamily"/>
    <property type="match status" value="1"/>
</dbReference>
<gene>
    <name evidence="4" type="ORF">JCR33_09445</name>
</gene>
<name>A0A934IFW5_9HYPH</name>
<dbReference type="SUPFAM" id="SSF56601">
    <property type="entry name" value="beta-lactamase/transpeptidase-like"/>
    <property type="match status" value="1"/>
</dbReference>
<feature type="domain" description="Beta-lactamase-related" evidence="3">
    <location>
        <begin position="52"/>
        <end position="332"/>
    </location>
</feature>
<feature type="signal peptide" evidence="2">
    <location>
        <begin position="1"/>
        <end position="22"/>
    </location>
</feature>
<dbReference type="Pfam" id="PF00144">
    <property type="entry name" value="Beta-lactamase"/>
    <property type="match status" value="1"/>
</dbReference>
<dbReference type="RefSeq" id="WP_198881811.1">
    <property type="nucleotide sequence ID" value="NZ_JAEKJA010000007.1"/>
</dbReference>
<feature type="chain" id="PRO_5037243152" evidence="2">
    <location>
        <begin position="23"/>
        <end position="374"/>
    </location>
</feature>
<accession>A0A934IFW5</accession>
<keyword evidence="5" id="KW-1185">Reference proteome</keyword>
<proteinExistence type="predicted"/>
<dbReference type="PANTHER" id="PTHR43283">
    <property type="entry name" value="BETA-LACTAMASE-RELATED"/>
    <property type="match status" value="1"/>
</dbReference>
<keyword evidence="2" id="KW-0732">Signal</keyword>
<evidence type="ECO:0000313" key="5">
    <source>
        <dbReference type="Proteomes" id="UP000609531"/>
    </source>
</evidence>
<evidence type="ECO:0000259" key="3">
    <source>
        <dbReference type="Pfam" id="PF00144"/>
    </source>
</evidence>
<protein>
    <submittedName>
        <fullName evidence="4">Serine hydrolase</fullName>
    </submittedName>
</protein>
<dbReference type="PANTHER" id="PTHR43283:SF7">
    <property type="entry name" value="BETA-LACTAMASE-RELATED DOMAIN-CONTAINING PROTEIN"/>
    <property type="match status" value="1"/>
</dbReference>
<dbReference type="EMBL" id="JAEKJA010000007">
    <property type="protein sequence ID" value="MBJ3775909.1"/>
    <property type="molecule type" value="Genomic_DNA"/>
</dbReference>
<sequence length="374" mass="38898">MPRTAALAAALLLSAITLPALAQPDATSTAGGAALFAGAVERAASLDPLHTLLIAHDGEVVVEEGFRGHATDRPANIKSASKSIVSALVGIAIAKGMLDGTDQPIALLLKDELPADPDPRLAEITIGHLLSMQAGLERTSGANYGGWVSSRDWVRDALARPFVDEPGGAMLYSTGSTHLLSAILTRATGRSTLALARDWLGPAGVAISGWERDPQGIYLGGNQMAMTPRSLLAFGELYRNRGRTRDGTEVVPQDWIEASFVARTRSRFSGEPYGYGWFQRSLAGHAAYFGWGYGGQMIYVIPDLALTVAITSSTTDPAGKSGYKDELHRLVAETIVSPAARLAAAGEAALPAATTPARAAPAAEAATDGEAAGG</sequence>
<evidence type="ECO:0000256" key="1">
    <source>
        <dbReference type="SAM" id="MobiDB-lite"/>
    </source>
</evidence>